<keyword evidence="4" id="KW-1185">Reference proteome</keyword>
<dbReference type="EMBL" id="JXJX01000001">
    <property type="protein sequence ID" value="PCS08180.1"/>
    <property type="molecule type" value="Genomic_DNA"/>
</dbReference>
<dbReference type="STRING" id="1348632.GCA_001591745_00217"/>
<dbReference type="OrthoDB" id="2593410at2"/>
<name>A0A2A5S409_9LACT</name>
<organism evidence="3 4">
    <name type="scientific">Pseudolactococcus plantarum</name>
    <dbReference type="NCBI Taxonomy" id="1365"/>
    <lineage>
        <taxon>Bacteria</taxon>
        <taxon>Bacillati</taxon>
        <taxon>Bacillota</taxon>
        <taxon>Bacilli</taxon>
        <taxon>Lactobacillales</taxon>
        <taxon>Streptococcaceae</taxon>
        <taxon>Pseudolactococcus</taxon>
    </lineage>
</organism>
<dbReference type="AlphaFoldDB" id="A0A2A5S409"/>
<accession>A0A2A5S409</accession>
<keyword evidence="2" id="KW-0812">Transmembrane</keyword>
<proteinExistence type="predicted"/>
<evidence type="ECO:0000313" key="3">
    <source>
        <dbReference type="EMBL" id="PCS08180.1"/>
    </source>
</evidence>
<feature type="region of interest" description="Disordered" evidence="1">
    <location>
        <begin position="16"/>
        <end position="43"/>
    </location>
</feature>
<feature type="compositionally biased region" description="Basic and acidic residues" evidence="1">
    <location>
        <begin position="16"/>
        <end position="39"/>
    </location>
</feature>
<evidence type="ECO:0000256" key="1">
    <source>
        <dbReference type="SAM" id="MobiDB-lite"/>
    </source>
</evidence>
<keyword evidence="2" id="KW-0472">Membrane</keyword>
<evidence type="ECO:0000313" key="4">
    <source>
        <dbReference type="Proteomes" id="UP000242246"/>
    </source>
</evidence>
<dbReference type="RefSeq" id="WP_068160076.1">
    <property type="nucleotide sequence ID" value="NZ_JXJX01000001.1"/>
</dbReference>
<sequence length="242" mass="27115">MAQTFKEKLAELEAKRRLDLTQNKQEDDNHFSDTSESEHNSQMVDVPIRKNKQNPYIKYKKLSSQTLAIIVSLFVIVLAYLYSTDVISFSSQATQASLDKSFVYKGGLENGQFSGNAVVTDKSGNLLTAKFKSGKINGPVNYQKKDGYTVKQTTDKNTTVEMKDHTVVKRNADQFVTKTTHFSYTGNWRFAGTWQGNMLFSNKASYQGDWGRGLPNGQGTYTTILGQTITSKFKSGVPQNEN</sequence>
<keyword evidence="2" id="KW-1133">Transmembrane helix</keyword>
<dbReference type="Proteomes" id="UP000242246">
    <property type="component" value="Unassembled WGS sequence"/>
</dbReference>
<gene>
    <name evidence="3" type="ORF">RU87_GL000003</name>
</gene>
<protein>
    <submittedName>
        <fullName evidence="3">MORN repeat protein</fullName>
    </submittedName>
</protein>
<reference evidence="3 4" key="1">
    <citation type="submission" date="2014-12" db="EMBL/GenBank/DDBJ databases">
        <title>Draft genome sequences of 10 type strains of Lactococcus.</title>
        <authorList>
            <person name="Sun Z."/>
            <person name="Zhong Z."/>
            <person name="Liu W."/>
            <person name="Zhang W."/>
            <person name="Zhang H."/>
        </authorList>
    </citation>
    <scope>NUCLEOTIDE SEQUENCE [LARGE SCALE GENOMIC DNA]</scope>
    <source>
        <strain evidence="3 4">DSM 20686</strain>
    </source>
</reference>
<dbReference type="SUPFAM" id="SSF82185">
    <property type="entry name" value="Histone H3 K4-specific methyltransferase SET7/9 N-terminal domain"/>
    <property type="match status" value="1"/>
</dbReference>
<evidence type="ECO:0000256" key="2">
    <source>
        <dbReference type="SAM" id="Phobius"/>
    </source>
</evidence>
<feature type="transmembrane region" description="Helical" evidence="2">
    <location>
        <begin position="62"/>
        <end position="82"/>
    </location>
</feature>
<comment type="caution">
    <text evidence="3">The sequence shown here is derived from an EMBL/GenBank/DDBJ whole genome shotgun (WGS) entry which is preliminary data.</text>
</comment>